<feature type="compositionally biased region" description="Basic and acidic residues" evidence="1">
    <location>
        <begin position="543"/>
        <end position="557"/>
    </location>
</feature>
<dbReference type="PANTHER" id="PTHR34755:SF3">
    <property type="entry name" value="SERINE_ARGININE REPETITIVE MATRIX PROTEIN 2"/>
    <property type="match status" value="1"/>
</dbReference>
<feature type="compositionally biased region" description="Basic residues" evidence="1">
    <location>
        <begin position="58"/>
        <end position="80"/>
    </location>
</feature>
<feature type="region of interest" description="Disordered" evidence="1">
    <location>
        <begin position="525"/>
        <end position="557"/>
    </location>
</feature>
<dbReference type="PANTHER" id="PTHR34755">
    <property type="entry name" value="SERINE/ARGININE REPETITIVE MATRIX PROTEIN 3-RELATED"/>
    <property type="match status" value="1"/>
</dbReference>
<feature type="compositionally biased region" description="Basic and acidic residues" evidence="1">
    <location>
        <begin position="1"/>
        <end position="20"/>
    </location>
</feature>
<dbReference type="InterPro" id="IPR052109">
    <property type="entry name" value="SRRM_Domain-Containing"/>
</dbReference>
<feature type="compositionally biased region" description="Polar residues" evidence="1">
    <location>
        <begin position="97"/>
        <end position="106"/>
    </location>
</feature>
<keyword evidence="3" id="KW-1185">Reference proteome</keyword>
<evidence type="ECO:0000313" key="3">
    <source>
        <dbReference type="Proteomes" id="UP001530400"/>
    </source>
</evidence>
<feature type="region of interest" description="Disordered" evidence="1">
    <location>
        <begin position="1"/>
        <end position="112"/>
    </location>
</feature>
<evidence type="ECO:0000313" key="2">
    <source>
        <dbReference type="EMBL" id="KAL3764836.1"/>
    </source>
</evidence>
<name>A0ABD3ML88_9STRA</name>
<organism evidence="2 3">
    <name type="scientific">Cyclotella atomus</name>
    <dbReference type="NCBI Taxonomy" id="382360"/>
    <lineage>
        <taxon>Eukaryota</taxon>
        <taxon>Sar</taxon>
        <taxon>Stramenopiles</taxon>
        <taxon>Ochrophyta</taxon>
        <taxon>Bacillariophyta</taxon>
        <taxon>Coscinodiscophyceae</taxon>
        <taxon>Thalassiosirophycidae</taxon>
        <taxon>Stephanodiscales</taxon>
        <taxon>Stephanodiscaceae</taxon>
        <taxon>Cyclotella</taxon>
    </lineage>
</organism>
<dbReference type="EMBL" id="JALLPJ020001412">
    <property type="protein sequence ID" value="KAL3764836.1"/>
    <property type="molecule type" value="Genomic_DNA"/>
</dbReference>
<feature type="compositionally biased region" description="Basic residues" evidence="1">
    <location>
        <begin position="29"/>
        <end position="48"/>
    </location>
</feature>
<reference evidence="2 3" key="1">
    <citation type="submission" date="2024-10" db="EMBL/GenBank/DDBJ databases">
        <title>Updated reference genomes for cyclostephanoid diatoms.</title>
        <authorList>
            <person name="Roberts W.R."/>
            <person name="Alverson A.J."/>
        </authorList>
    </citation>
    <scope>NUCLEOTIDE SEQUENCE [LARGE SCALE GENOMIC DNA]</scope>
    <source>
        <strain evidence="2 3">AJA010-31</strain>
    </source>
</reference>
<dbReference type="AlphaFoldDB" id="A0ABD3ML88"/>
<protein>
    <submittedName>
        <fullName evidence="2">Uncharacterized protein</fullName>
    </submittedName>
</protein>
<feature type="compositionally biased region" description="Basic and acidic residues" evidence="1">
    <location>
        <begin position="81"/>
        <end position="96"/>
    </location>
</feature>
<accession>A0ABD3ML88</accession>
<dbReference type="Proteomes" id="UP001530400">
    <property type="component" value="Unassembled WGS sequence"/>
</dbReference>
<proteinExistence type="predicted"/>
<feature type="region of interest" description="Disordered" evidence="1">
    <location>
        <begin position="409"/>
        <end position="459"/>
    </location>
</feature>
<comment type="caution">
    <text evidence="2">The sequence shown here is derived from an EMBL/GenBank/DDBJ whole genome shotgun (WGS) entry which is preliminary data.</text>
</comment>
<evidence type="ECO:0000256" key="1">
    <source>
        <dbReference type="SAM" id="MobiDB-lite"/>
    </source>
</evidence>
<sequence length="589" mass="65507">MSKDTERSSDGHDHSDDNRCSRSRSGSPRYRRRSHSKKKKHRRSHRRSPSVSSDSSSRGRKSHRRKHSKKEKKQKKRKRSRRDDHSQSASSEESHSTNHAISSTESEGAPGAHSLASALNNVFISYPSMASLSEGGLPLIFLQLGKGSEFNLNAMPDRRLAGLLEDVFGSLIVHGMHFDSAKGWSWLPEQKRDRDDLALLRLVRALMSSVGITSHAFQKCRQMQLEKEQQAVGQQQQTIMKSEETEPSKDTTCGDSPDPTEVAHHKRIERLTSQVLSRFDPQNSSSQTESSTLATELQGISRMLLEGEIVQLDGLENDKLKASLTQLFTLVGLVLVEMDDDDEDGEADESEMTKTKPLAGENDVIKSYGYALPEEKQQNIASNLNVVLRVCQFKSSDGLECAPVAWAASRRQQNQDDSSSDEDDGPAPIGTMAALKAAKRAKQQIASTTAASNAKMDTREGREDWMLTPGEHDFLKGIQSKQMQNRTFKNERNRGQSTAAPIEQINPEVLAEVNAIQQAFAESRGPSLLDAHRQSQQEAKAGANDKKDWKWNREKNLDDGRRVDKNALHLVLGGAKTELATKFQGSMGR</sequence>
<feature type="region of interest" description="Disordered" evidence="1">
    <location>
        <begin position="229"/>
        <end position="262"/>
    </location>
</feature>
<gene>
    <name evidence="2" type="ORF">ACHAWO_006020</name>
</gene>